<gene>
    <name evidence="5" type="ORF">DLM85_00120</name>
</gene>
<dbReference type="Proteomes" id="UP000248553">
    <property type="component" value="Unassembled WGS sequence"/>
</dbReference>
<comment type="pathway">
    <text evidence="1">Cofactor biosynthesis; riboflavin biosynthesis.</text>
</comment>
<evidence type="ECO:0000256" key="1">
    <source>
        <dbReference type="ARBA" id="ARBA00005104"/>
    </source>
</evidence>
<dbReference type="InterPro" id="IPR024072">
    <property type="entry name" value="DHFR-like_dom_sf"/>
</dbReference>
<accession>A0A328BW58</accession>
<proteinExistence type="predicted"/>
<dbReference type="OrthoDB" id="9800865at2"/>
<dbReference type="Gene3D" id="3.40.430.10">
    <property type="entry name" value="Dihydrofolate Reductase, subunit A"/>
    <property type="match status" value="1"/>
</dbReference>
<reference evidence="6" key="1">
    <citation type="submission" date="2018-05" db="EMBL/GenBank/DDBJ databases">
        <authorList>
            <person name="Nie L."/>
        </authorList>
    </citation>
    <scope>NUCLEOTIDE SEQUENCE [LARGE SCALE GENOMIC DNA]</scope>
    <source>
        <strain evidence="6">NL</strain>
    </source>
</reference>
<dbReference type="AlphaFoldDB" id="A0A328BW58"/>
<protein>
    <submittedName>
        <fullName evidence="5">Deaminase</fullName>
    </submittedName>
</protein>
<dbReference type="RefSeq" id="WP_111476044.1">
    <property type="nucleotide sequence ID" value="NZ_QHKM01000001.1"/>
</dbReference>
<dbReference type="PANTHER" id="PTHR38011:SF7">
    <property type="entry name" value="2,5-DIAMINO-6-RIBOSYLAMINO-4(3H)-PYRIMIDINONE 5'-PHOSPHATE REDUCTASE"/>
    <property type="match status" value="1"/>
</dbReference>
<evidence type="ECO:0000256" key="2">
    <source>
        <dbReference type="ARBA" id="ARBA00022857"/>
    </source>
</evidence>
<feature type="domain" description="Bacterial bifunctional deaminase-reductase C-terminal" evidence="4">
    <location>
        <begin position="4"/>
        <end position="225"/>
    </location>
</feature>
<comment type="caution">
    <text evidence="5">The sequence shown here is derived from an EMBL/GenBank/DDBJ whole genome shotgun (WGS) entry which is preliminary data.</text>
</comment>
<dbReference type="Pfam" id="PF01872">
    <property type="entry name" value="RibD_C"/>
    <property type="match status" value="1"/>
</dbReference>
<evidence type="ECO:0000313" key="6">
    <source>
        <dbReference type="Proteomes" id="UP000248553"/>
    </source>
</evidence>
<dbReference type="InterPro" id="IPR050765">
    <property type="entry name" value="Riboflavin_Biosynth_HTPR"/>
</dbReference>
<name>A0A328BW58_9BACT</name>
<evidence type="ECO:0000256" key="3">
    <source>
        <dbReference type="ARBA" id="ARBA00023002"/>
    </source>
</evidence>
<dbReference type="InterPro" id="IPR002734">
    <property type="entry name" value="RibDG_C"/>
</dbReference>
<keyword evidence="2" id="KW-0521">NADP</keyword>
<sequence length="236" mass="26247">MKRPYVICHMMSSVDGKILSANWRDAELTRTFAGYFEQYHDTFTSQAWMCGRITMERDFSGGVQPELLPAPQPIAREPFIGDAQARSFAIAVDAHGKLGWDANTTGGDHIIEVLTEQVSDAYLHYLQRRRISYLFAGATEIDFAAALEQLAALFPIQTLMLEGGGHLNGSLLNAGLIDELSLLLLPIADGTPRSPTTFEVSEYLRKGPATRLHLTQVQPLDHDVVWLKYRFRPAAA</sequence>
<dbReference type="EMBL" id="QHKM01000001">
    <property type="protein sequence ID" value="RAK69308.1"/>
    <property type="molecule type" value="Genomic_DNA"/>
</dbReference>
<organism evidence="5 6">
    <name type="scientific">Hymenobacter edaphi</name>
    <dbReference type="NCBI Taxonomy" id="2211146"/>
    <lineage>
        <taxon>Bacteria</taxon>
        <taxon>Pseudomonadati</taxon>
        <taxon>Bacteroidota</taxon>
        <taxon>Cytophagia</taxon>
        <taxon>Cytophagales</taxon>
        <taxon>Hymenobacteraceae</taxon>
        <taxon>Hymenobacter</taxon>
    </lineage>
</organism>
<dbReference type="GO" id="GO:0009231">
    <property type="term" value="P:riboflavin biosynthetic process"/>
    <property type="evidence" value="ECO:0007669"/>
    <property type="project" value="InterPro"/>
</dbReference>
<evidence type="ECO:0000313" key="5">
    <source>
        <dbReference type="EMBL" id="RAK69308.1"/>
    </source>
</evidence>
<dbReference type="GO" id="GO:0008703">
    <property type="term" value="F:5-amino-6-(5-phosphoribosylamino)uracil reductase activity"/>
    <property type="evidence" value="ECO:0007669"/>
    <property type="project" value="InterPro"/>
</dbReference>
<dbReference type="PANTHER" id="PTHR38011">
    <property type="entry name" value="DIHYDROFOLATE REDUCTASE FAMILY PROTEIN (AFU_ORTHOLOGUE AFUA_8G06820)"/>
    <property type="match status" value="1"/>
</dbReference>
<keyword evidence="6" id="KW-1185">Reference proteome</keyword>
<evidence type="ECO:0000259" key="4">
    <source>
        <dbReference type="Pfam" id="PF01872"/>
    </source>
</evidence>
<dbReference type="SUPFAM" id="SSF53597">
    <property type="entry name" value="Dihydrofolate reductase-like"/>
    <property type="match status" value="1"/>
</dbReference>
<keyword evidence="3" id="KW-0560">Oxidoreductase</keyword>